<dbReference type="GeneID" id="18832460"/>
<dbReference type="AlphaFoldDB" id="K5XTE8"/>
<feature type="transmembrane region" description="Helical" evidence="1">
    <location>
        <begin position="211"/>
        <end position="234"/>
    </location>
</feature>
<dbReference type="Proteomes" id="UP000008493">
    <property type="component" value="Unassembled WGS sequence"/>
</dbReference>
<name>K5XTE8_AGABU</name>
<dbReference type="EMBL" id="JH971392">
    <property type="protein sequence ID" value="EKM78305.1"/>
    <property type="molecule type" value="Genomic_DNA"/>
</dbReference>
<evidence type="ECO:0000313" key="3">
    <source>
        <dbReference type="Proteomes" id="UP000008493"/>
    </source>
</evidence>
<dbReference type="RefSeq" id="XP_007330983.1">
    <property type="nucleotide sequence ID" value="XM_007330921.1"/>
</dbReference>
<evidence type="ECO:0000256" key="1">
    <source>
        <dbReference type="SAM" id="Phobius"/>
    </source>
</evidence>
<feature type="transmembrane region" description="Helical" evidence="1">
    <location>
        <begin position="110"/>
        <end position="129"/>
    </location>
</feature>
<keyword evidence="1" id="KW-1133">Transmembrane helix</keyword>
<accession>K5XTE8</accession>
<protein>
    <submittedName>
        <fullName evidence="2">Uncharacterized protein</fullName>
    </submittedName>
</protein>
<organism evidence="2 3">
    <name type="scientific">Agaricus bisporus var. burnettii (strain JB137-S8 / ATCC MYA-4627 / FGSC 10392)</name>
    <name type="common">White button mushroom</name>
    <dbReference type="NCBI Taxonomy" id="597362"/>
    <lineage>
        <taxon>Eukaryota</taxon>
        <taxon>Fungi</taxon>
        <taxon>Dikarya</taxon>
        <taxon>Basidiomycota</taxon>
        <taxon>Agaricomycotina</taxon>
        <taxon>Agaricomycetes</taxon>
        <taxon>Agaricomycetidae</taxon>
        <taxon>Agaricales</taxon>
        <taxon>Agaricineae</taxon>
        <taxon>Agaricaceae</taxon>
        <taxon>Agaricus</taxon>
    </lineage>
</organism>
<feature type="transmembrane region" description="Helical" evidence="1">
    <location>
        <begin position="62"/>
        <end position="82"/>
    </location>
</feature>
<evidence type="ECO:0000313" key="2">
    <source>
        <dbReference type="EMBL" id="EKM78305.1"/>
    </source>
</evidence>
<dbReference type="KEGG" id="abp:AGABI1DRAFT92640"/>
<dbReference type="HOGENOM" id="CLU_044614_6_1_1"/>
<feature type="transmembrane region" description="Helical" evidence="1">
    <location>
        <begin position="149"/>
        <end position="170"/>
    </location>
</feature>
<keyword evidence="3" id="KW-1185">Reference proteome</keyword>
<dbReference type="OMA" id="ESVWILA"/>
<feature type="transmembrane region" description="Helical" evidence="1">
    <location>
        <begin position="20"/>
        <end position="42"/>
    </location>
</feature>
<gene>
    <name evidence="2" type="ORF">AGABI1DRAFT_92640</name>
</gene>
<keyword evidence="1" id="KW-0812">Transmembrane</keyword>
<sequence length="265" mass="29512">MDNSTTTIQESLLLGTQLELVVPTTVAGTLYGIAFTIFCCYVHSLVPHLQAGDRKRQAKFMLGYSSIIMLCGLYSLISNAWITQDTYIMHADYPGSPFLYLLSTLNTQPVVASCFSSQLVVDILTLAILQTLKIWRVWVVWSATRFAKLVTLLPLLCFLTLTIIYLMVVIRETTLPPARQSQLDGKLQLAQTAIQGATTGKANGSAGYMKIVAILVESYALESVWILAQAILFYNKVSIFLYESRTYIASCKRKSIRITKGKEQD</sequence>
<proteinExistence type="predicted"/>
<keyword evidence="1" id="KW-0472">Membrane</keyword>
<reference evidence="3" key="1">
    <citation type="journal article" date="2012" name="Proc. Natl. Acad. Sci. U.S.A.">
        <title>Genome sequence of the button mushroom Agaricus bisporus reveals mechanisms governing adaptation to a humic-rich ecological niche.</title>
        <authorList>
            <person name="Morin E."/>
            <person name="Kohler A."/>
            <person name="Baker A.R."/>
            <person name="Foulongne-Oriol M."/>
            <person name="Lombard V."/>
            <person name="Nagy L.G."/>
            <person name="Ohm R.A."/>
            <person name="Patyshakuliyeva A."/>
            <person name="Brun A."/>
            <person name="Aerts A.L."/>
            <person name="Bailey A.M."/>
            <person name="Billette C."/>
            <person name="Coutinho P.M."/>
            <person name="Deakin G."/>
            <person name="Doddapaneni H."/>
            <person name="Floudas D."/>
            <person name="Grimwood J."/>
            <person name="Hilden K."/>
            <person name="Kuees U."/>
            <person name="LaButti K.M."/>
            <person name="Lapidus A."/>
            <person name="Lindquist E.A."/>
            <person name="Lucas S.M."/>
            <person name="Murat C."/>
            <person name="Riley R.W."/>
            <person name="Salamov A.A."/>
            <person name="Schmutz J."/>
            <person name="Subramanian V."/>
            <person name="Woesten H.A.B."/>
            <person name="Xu J."/>
            <person name="Eastwood D.C."/>
            <person name="Foster G.D."/>
            <person name="Sonnenberg A.S."/>
            <person name="Cullen D."/>
            <person name="de Vries R.P."/>
            <person name="Lundell T."/>
            <person name="Hibbett D.S."/>
            <person name="Henrissat B."/>
            <person name="Burton K.S."/>
            <person name="Kerrigan R.W."/>
            <person name="Challen M.P."/>
            <person name="Grigoriev I.V."/>
            <person name="Martin F."/>
        </authorList>
    </citation>
    <scope>NUCLEOTIDE SEQUENCE [LARGE SCALE GENOMIC DNA]</scope>
    <source>
        <strain evidence="3">JB137-S8 / ATCC MYA-4627 / FGSC 10392</strain>
    </source>
</reference>
<dbReference type="InParanoid" id="K5XTE8"/>